<evidence type="ECO:0000313" key="2">
    <source>
        <dbReference type="Proteomes" id="UP001437256"/>
    </source>
</evidence>
<accession>A0ABR3ABS2</accession>
<gene>
    <name evidence="1" type="ORF">AAF712_002914</name>
</gene>
<comment type="caution">
    <text evidence="1">The sequence shown here is derived from an EMBL/GenBank/DDBJ whole genome shotgun (WGS) entry which is preliminary data.</text>
</comment>
<dbReference type="Proteomes" id="UP001437256">
    <property type="component" value="Unassembled WGS sequence"/>
</dbReference>
<reference evidence="1 2" key="1">
    <citation type="submission" date="2024-05" db="EMBL/GenBank/DDBJ databases">
        <title>A draft genome resource for the thread blight pathogen Marasmius tenuissimus strain MS-2.</title>
        <authorList>
            <person name="Yulfo-Soto G.E."/>
            <person name="Baruah I.K."/>
            <person name="Amoako-Attah I."/>
            <person name="Bukari Y."/>
            <person name="Meinhardt L.W."/>
            <person name="Bailey B.A."/>
            <person name="Cohen S.P."/>
        </authorList>
    </citation>
    <scope>NUCLEOTIDE SEQUENCE [LARGE SCALE GENOMIC DNA]</scope>
    <source>
        <strain evidence="1 2">MS-2</strain>
    </source>
</reference>
<proteinExistence type="predicted"/>
<protein>
    <submittedName>
        <fullName evidence="1">Uncharacterized protein</fullName>
    </submittedName>
</protein>
<organism evidence="1 2">
    <name type="scientific">Marasmius tenuissimus</name>
    <dbReference type="NCBI Taxonomy" id="585030"/>
    <lineage>
        <taxon>Eukaryota</taxon>
        <taxon>Fungi</taxon>
        <taxon>Dikarya</taxon>
        <taxon>Basidiomycota</taxon>
        <taxon>Agaricomycotina</taxon>
        <taxon>Agaricomycetes</taxon>
        <taxon>Agaricomycetidae</taxon>
        <taxon>Agaricales</taxon>
        <taxon>Marasmiineae</taxon>
        <taxon>Marasmiaceae</taxon>
        <taxon>Marasmius</taxon>
    </lineage>
</organism>
<dbReference type="EMBL" id="JBBXMP010000009">
    <property type="protein sequence ID" value="KAL0070017.1"/>
    <property type="molecule type" value="Genomic_DNA"/>
</dbReference>
<name>A0ABR3ABS2_9AGAR</name>
<keyword evidence="2" id="KW-1185">Reference proteome</keyword>
<sequence length="339" mass="38368">MISFENIVTKPGNQEESPLATFDLVNEDDRTEDESSIHMFEWLHGLERDGCPFDTEFNVLKADMKTCLESAPESYLIFPSRDVMDKATEMAATNKRIRNANQRRRFEEFGAGPWEYVLAPSRLAQGKDAPPLYYRTSNGTVPITFNTDDFDSLPRFTSFVHPLYAMLSLVIRIPDPSDYSSAIGEHLFVPFCRYQMTWPMLMGDPFMPPSPKRTHSEISEDEDPEAPCNCSHCRQTPDLDPDCASASDGYSLESVMEGTDAPPYIPPGVQSWAKALEPSHDGESNSHDDLLLSYTREPTKTPSEVMGGLKEEDVHRERLADQVLANWCTARRKRARRSL</sequence>
<evidence type="ECO:0000313" key="1">
    <source>
        <dbReference type="EMBL" id="KAL0070017.1"/>
    </source>
</evidence>